<accession>A0A0W0G6H7</accession>
<proteinExistence type="predicted"/>
<dbReference type="AlphaFoldDB" id="A0A0W0G6H7"/>
<reference evidence="1 2" key="1">
    <citation type="submission" date="2015-12" db="EMBL/GenBank/DDBJ databases">
        <title>Draft genome sequence of Moniliophthora roreri, the causal agent of frosty pod rot of cacao.</title>
        <authorList>
            <person name="Aime M.C."/>
            <person name="Diaz-Valderrama J.R."/>
            <person name="Kijpornyongpan T."/>
            <person name="Phillips-Mora W."/>
        </authorList>
    </citation>
    <scope>NUCLEOTIDE SEQUENCE [LARGE SCALE GENOMIC DNA]</scope>
    <source>
        <strain evidence="1 2">MCA 2952</strain>
    </source>
</reference>
<name>A0A0W0G6H7_MONRR</name>
<dbReference type="Proteomes" id="UP000054988">
    <property type="component" value="Unassembled WGS sequence"/>
</dbReference>
<comment type="caution">
    <text evidence="1">The sequence shown here is derived from an EMBL/GenBank/DDBJ whole genome shotgun (WGS) entry which is preliminary data.</text>
</comment>
<sequence>MTFDCCDFNFLASLPDGQKARVHADIVMDAIRNLHKPRPSGEWVVRQFWADAKRTATLPAQRRFIDTSQLHADSVVEQALDHEDHHIDSVKTYFHVRRDTIGAKPSFAINEIHMNLSDKGMEHPIIKTLTWTALSTC</sequence>
<organism evidence="1 2">
    <name type="scientific">Moniliophthora roreri</name>
    <name type="common">Frosty pod rot fungus</name>
    <name type="synonym">Monilia roreri</name>
    <dbReference type="NCBI Taxonomy" id="221103"/>
    <lineage>
        <taxon>Eukaryota</taxon>
        <taxon>Fungi</taxon>
        <taxon>Dikarya</taxon>
        <taxon>Basidiomycota</taxon>
        <taxon>Agaricomycotina</taxon>
        <taxon>Agaricomycetes</taxon>
        <taxon>Agaricomycetidae</taxon>
        <taxon>Agaricales</taxon>
        <taxon>Marasmiineae</taxon>
        <taxon>Marasmiaceae</taxon>
        <taxon>Moniliophthora</taxon>
    </lineage>
</organism>
<dbReference type="EMBL" id="LATX01000986">
    <property type="protein sequence ID" value="KTB44155.1"/>
    <property type="molecule type" value="Genomic_DNA"/>
</dbReference>
<evidence type="ECO:0000313" key="1">
    <source>
        <dbReference type="EMBL" id="KTB44155.1"/>
    </source>
</evidence>
<dbReference type="Pfam" id="PF19086">
    <property type="entry name" value="Terpene_syn_C_2"/>
    <property type="match status" value="1"/>
</dbReference>
<evidence type="ECO:0000313" key="2">
    <source>
        <dbReference type="Proteomes" id="UP000054988"/>
    </source>
</evidence>
<dbReference type="SUPFAM" id="SSF48576">
    <property type="entry name" value="Terpenoid synthases"/>
    <property type="match status" value="1"/>
</dbReference>
<dbReference type="InterPro" id="IPR008949">
    <property type="entry name" value="Isoprenoid_synthase_dom_sf"/>
</dbReference>
<dbReference type="Gene3D" id="1.10.600.10">
    <property type="entry name" value="Farnesyl Diphosphate Synthase"/>
    <property type="match status" value="1"/>
</dbReference>
<gene>
    <name evidence="1" type="ORF">WG66_3268</name>
</gene>
<protein>
    <submittedName>
        <fullName evidence="1">Putative terpenoid synthase</fullName>
    </submittedName>
</protein>